<comment type="caution">
    <text evidence="1">The sequence shown here is derived from an EMBL/GenBank/DDBJ whole genome shotgun (WGS) entry which is preliminary data.</text>
</comment>
<evidence type="ECO:0000313" key="2">
    <source>
        <dbReference type="Proteomes" id="UP000005551"/>
    </source>
</evidence>
<dbReference type="RefSeq" id="WP_009057413.1">
    <property type="nucleotide sequence ID" value="NZ_AJYA01000073.1"/>
</dbReference>
<gene>
    <name evidence="1" type="ORF">A3SI_19096</name>
</gene>
<organism evidence="1 2">
    <name type="scientific">Nitritalea halalkaliphila LW7</name>
    <dbReference type="NCBI Taxonomy" id="1189621"/>
    <lineage>
        <taxon>Bacteria</taxon>
        <taxon>Pseudomonadati</taxon>
        <taxon>Bacteroidota</taxon>
        <taxon>Cytophagia</taxon>
        <taxon>Cytophagales</taxon>
        <taxon>Cyclobacteriaceae</taxon>
        <taxon>Nitritalea</taxon>
    </lineage>
</organism>
<evidence type="ECO:0000313" key="1">
    <source>
        <dbReference type="EMBL" id="EIM72866.1"/>
    </source>
</evidence>
<protein>
    <submittedName>
        <fullName evidence="1">Uncharacterized protein</fullName>
    </submittedName>
</protein>
<dbReference type="AlphaFoldDB" id="I5BTG4"/>
<keyword evidence="2" id="KW-1185">Reference proteome</keyword>
<dbReference type="OrthoDB" id="1704979at2"/>
<accession>I5BTG4</accession>
<reference evidence="1 2" key="1">
    <citation type="submission" date="2012-05" db="EMBL/GenBank/DDBJ databases">
        <title>Genome sequence of Nitritalea halalkaliphila LW7.</title>
        <authorList>
            <person name="Jangir P.K."/>
            <person name="Singh A."/>
            <person name="Shivaji S."/>
            <person name="Sharma R."/>
        </authorList>
    </citation>
    <scope>NUCLEOTIDE SEQUENCE [LARGE SCALE GENOMIC DNA]</scope>
    <source>
        <strain evidence="1 2">LW7</strain>
    </source>
</reference>
<sequence length="77" mass="8960">MIEQAFGAGIGNDNARDILKERLYKHRKGKDSMLEPIKGLLRFYQPHPFAKAFGLKRHVRDGDFRTFMHERSLTCVV</sequence>
<name>I5BTG4_9BACT</name>
<proteinExistence type="predicted"/>
<dbReference type="Proteomes" id="UP000005551">
    <property type="component" value="Unassembled WGS sequence"/>
</dbReference>
<dbReference type="EMBL" id="AJYA01000073">
    <property type="protein sequence ID" value="EIM72866.1"/>
    <property type="molecule type" value="Genomic_DNA"/>
</dbReference>